<feature type="non-terminal residue" evidence="1">
    <location>
        <position position="1"/>
    </location>
</feature>
<dbReference type="InterPro" id="IPR013785">
    <property type="entry name" value="Aldolase_TIM"/>
</dbReference>
<evidence type="ECO:0008006" key="2">
    <source>
        <dbReference type="Google" id="ProtNLM"/>
    </source>
</evidence>
<feature type="non-terminal residue" evidence="1">
    <location>
        <position position="64"/>
    </location>
</feature>
<dbReference type="EMBL" id="UINC01178662">
    <property type="protein sequence ID" value="SVD86944.1"/>
    <property type="molecule type" value="Genomic_DNA"/>
</dbReference>
<proteinExistence type="predicted"/>
<evidence type="ECO:0000313" key="1">
    <source>
        <dbReference type="EMBL" id="SVD86944.1"/>
    </source>
</evidence>
<gene>
    <name evidence="1" type="ORF">METZ01_LOCUS439798</name>
</gene>
<accession>A0A382YUP1</accession>
<name>A0A382YUP1_9ZZZZ</name>
<dbReference type="InterPro" id="IPR058240">
    <property type="entry name" value="rSAM_sf"/>
</dbReference>
<organism evidence="1">
    <name type="scientific">marine metagenome</name>
    <dbReference type="NCBI Taxonomy" id="408172"/>
    <lineage>
        <taxon>unclassified sequences</taxon>
        <taxon>metagenomes</taxon>
        <taxon>ecological metagenomes</taxon>
    </lineage>
</organism>
<reference evidence="1" key="1">
    <citation type="submission" date="2018-05" db="EMBL/GenBank/DDBJ databases">
        <authorList>
            <person name="Lanie J.A."/>
            <person name="Ng W.-L."/>
            <person name="Kazmierczak K.M."/>
            <person name="Andrzejewski T.M."/>
            <person name="Davidsen T.M."/>
            <person name="Wayne K.J."/>
            <person name="Tettelin H."/>
            <person name="Glass J.I."/>
            <person name="Rusch D."/>
            <person name="Podicherti R."/>
            <person name="Tsui H.-C.T."/>
            <person name="Winkler M.E."/>
        </authorList>
    </citation>
    <scope>NUCLEOTIDE SEQUENCE</scope>
</reference>
<sequence length="64" mass="7355">MITTSGFKQEIQKLGKSSILLGNRSMPLQLVLFVTSRCNMRCDHCFYLEEINDSSRTELSIEQI</sequence>
<dbReference type="SUPFAM" id="SSF102114">
    <property type="entry name" value="Radical SAM enzymes"/>
    <property type="match status" value="1"/>
</dbReference>
<dbReference type="Gene3D" id="3.20.20.70">
    <property type="entry name" value="Aldolase class I"/>
    <property type="match status" value="1"/>
</dbReference>
<dbReference type="AlphaFoldDB" id="A0A382YUP1"/>
<protein>
    <recommendedName>
        <fullName evidence="2">Radical SAM core domain-containing protein</fullName>
    </recommendedName>
</protein>